<accession>A0A1H1I2C1</accession>
<gene>
    <name evidence="2" type="ORF">SAMN04489842_3249</name>
</gene>
<organism evidence="2 3">
    <name type="scientific">Natronobacterium texcoconense</name>
    <dbReference type="NCBI Taxonomy" id="1095778"/>
    <lineage>
        <taxon>Archaea</taxon>
        <taxon>Methanobacteriati</taxon>
        <taxon>Methanobacteriota</taxon>
        <taxon>Stenosarchaea group</taxon>
        <taxon>Halobacteria</taxon>
        <taxon>Halobacteriales</taxon>
        <taxon>Natrialbaceae</taxon>
        <taxon>Natronobacterium</taxon>
    </lineage>
</organism>
<protein>
    <submittedName>
        <fullName evidence="2">Cd2+/Zn2+-exporting ATPase</fullName>
    </submittedName>
</protein>
<dbReference type="Proteomes" id="UP000198848">
    <property type="component" value="Unassembled WGS sequence"/>
</dbReference>
<feature type="region of interest" description="Disordered" evidence="1">
    <location>
        <begin position="53"/>
        <end position="93"/>
    </location>
</feature>
<reference evidence="3" key="1">
    <citation type="submission" date="2016-10" db="EMBL/GenBank/DDBJ databases">
        <authorList>
            <person name="Varghese N."/>
            <person name="Submissions S."/>
        </authorList>
    </citation>
    <scope>NUCLEOTIDE SEQUENCE [LARGE SCALE GENOMIC DNA]</scope>
    <source>
        <strain evidence="3">DSM 24767</strain>
    </source>
</reference>
<keyword evidence="3" id="KW-1185">Reference proteome</keyword>
<proteinExistence type="predicted"/>
<evidence type="ECO:0000256" key="1">
    <source>
        <dbReference type="SAM" id="MobiDB-lite"/>
    </source>
</evidence>
<dbReference type="RefSeq" id="WP_090383972.1">
    <property type="nucleotide sequence ID" value="NZ_FNLC01000003.1"/>
</dbReference>
<evidence type="ECO:0000313" key="2">
    <source>
        <dbReference type="EMBL" id="SDR31739.1"/>
    </source>
</evidence>
<sequence>MHRHTLRIALAALVAVTLLGGVALVSADDGNGDGIDWTDAHDWMADHVVDHADHHAGDHGEHHDAHHDAHHAGDRGEHHDAHHDGEHAHEACH</sequence>
<name>A0A1H1I2C1_NATTX</name>
<dbReference type="AlphaFoldDB" id="A0A1H1I2C1"/>
<dbReference type="EMBL" id="FNLC01000003">
    <property type="protein sequence ID" value="SDR31739.1"/>
    <property type="molecule type" value="Genomic_DNA"/>
</dbReference>
<evidence type="ECO:0000313" key="3">
    <source>
        <dbReference type="Proteomes" id="UP000198848"/>
    </source>
</evidence>